<dbReference type="Proteomes" id="UP000323632">
    <property type="component" value="Unassembled WGS sequence"/>
</dbReference>
<proteinExistence type="predicted"/>
<gene>
    <name evidence="2" type="ORF">F0919_13975</name>
</gene>
<name>A0A5M6CGT3_9BACT</name>
<feature type="transmembrane region" description="Helical" evidence="1">
    <location>
        <begin position="21"/>
        <end position="37"/>
    </location>
</feature>
<dbReference type="AlphaFoldDB" id="A0A5M6CGT3"/>
<evidence type="ECO:0000256" key="1">
    <source>
        <dbReference type="SAM" id="Phobius"/>
    </source>
</evidence>
<feature type="transmembrane region" description="Helical" evidence="1">
    <location>
        <begin position="106"/>
        <end position="123"/>
    </location>
</feature>
<feature type="transmembrane region" description="Helical" evidence="1">
    <location>
        <begin position="49"/>
        <end position="69"/>
    </location>
</feature>
<keyword evidence="1" id="KW-1133">Transmembrane helix</keyword>
<keyword evidence="1" id="KW-0812">Transmembrane</keyword>
<dbReference type="RefSeq" id="WP_150033387.1">
    <property type="nucleotide sequence ID" value="NZ_VWSH01000003.1"/>
</dbReference>
<keyword evidence="3" id="KW-1185">Reference proteome</keyword>
<keyword evidence="1" id="KW-0472">Membrane</keyword>
<protein>
    <submittedName>
        <fullName evidence="2">Uncharacterized protein</fullName>
    </submittedName>
</protein>
<comment type="caution">
    <text evidence="2">The sequence shown here is derived from an EMBL/GenBank/DDBJ whole genome shotgun (WGS) entry which is preliminary data.</text>
</comment>
<evidence type="ECO:0000313" key="2">
    <source>
        <dbReference type="EMBL" id="KAA5533640.1"/>
    </source>
</evidence>
<dbReference type="EMBL" id="VWSH01000003">
    <property type="protein sequence ID" value="KAA5533640.1"/>
    <property type="molecule type" value="Genomic_DNA"/>
</dbReference>
<sequence length="211" mass="24360">MYQIFLEGKQLKRNQITGMHLMVGFLLIGIGMVTWLVPDNVKQTALQFLNYFGLVYALLGFIIIVTCILFNKRIIQTKANLIIRIIEIIALALMLVFSIYKKWYLPVGYSSAALIGIIITYILEKNNKKDKIAIFNETGIKIPGLGRHSNAAWSEIKNIILRNNILTIDFRNNKLYQAHLSKNNKSLNQEDFVSFTREQITKNIDSYKEDW</sequence>
<accession>A0A5M6CGT3</accession>
<reference evidence="2 3" key="1">
    <citation type="submission" date="2019-09" db="EMBL/GenBank/DDBJ databases">
        <title>Genome sequence and assembly of Taibaiella sp.</title>
        <authorList>
            <person name="Chhetri G."/>
        </authorList>
    </citation>
    <scope>NUCLEOTIDE SEQUENCE [LARGE SCALE GENOMIC DNA]</scope>
    <source>
        <strain evidence="2 3">KVB11</strain>
    </source>
</reference>
<organism evidence="2 3">
    <name type="scientific">Taibaiella lutea</name>
    <dbReference type="NCBI Taxonomy" id="2608001"/>
    <lineage>
        <taxon>Bacteria</taxon>
        <taxon>Pseudomonadati</taxon>
        <taxon>Bacteroidota</taxon>
        <taxon>Chitinophagia</taxon>
        <taxon>Chitinophagales</taxon>
        <taxon>Chitinophagaceae</taxon>
        <taxon>Taibaiella</taxon>
    </lineage>
</organism>
<feature type="transmembrane region" description="Helical" evidence="1">
    <location>
        <begin position="81"/>
        <end position="100"/>
    </location>
</feature>
<evidence type="ECO:0000313" key="3">
    <source>
        <dbReference type="Proteomes" id="UP000323632"/>
    </source>
</evidence>